<proteinExistence type="predicted"/>
<accession>A0A401G4P2</accession>
<dbReference type="Proteomes" id="UP000288096">
    <property type="component" value="Unassembled WGS sequence"/>
</dbReference>
<protein>
    <submittedName>
        <fullName evidence="2">Ribonuclease</fullName>
    </submittedName>
</protein>
<evidence type="ECO:0000259" key="1">
    <source>
        <dbReference type="Pfam" id="PF01850"/>
    </source>
</evidence>
<feature type="domain" description="PIN" evidence="1">
    <location>
        <begin position="2"/>
        <end position="111"/>
    </location>
</feature>
<dbReference type="EMBL" id="BEXT01000006">
    <property type="protein sequence ID" value="GBC64171.1"/>
    <property type="molecule type" value="Genomic_DNA"/>
</dbReference>
<dbReference type="AlphaFoldDB" id="A0A401G4P2"/>
<dbReference type="RefSeq" id="WP_124331485.1">
    <property type="nucleotide sequence ID" value="NZ_BEXT01000006.1"/>
</dbReference>
<name>A0A401G4P2_9BACT</name>
<dbReference type="SUPFAM" id="SSF88723">
    <property type="entry name" value="PIN domain-like"/>
    <property type="match status" value="1"/>
</dbReference>
<keyword evidence="3" id="KW-1185">Reference proteome</keyword>
<evidence type="ECO:0000313" key="2">
    <source>
        <dbReference type="EMBL" id="GBC64171.1"/>
    </source>
</evidence>
<reference evidence="3" key="2">
    <citation type="submission" date="2019-01" db="EMBL/GenBank/DDBJ databases">
        <title>Genome sequence of Desulfonema ishimotonii strain Tokyo 01.</title>
        <authorList>
            <person name="Fukui M."/>
        </authorList>
    </citation>
    <scope>NUCLEOTIDE SEQUENCE [LARGE SCALE GENOMIC DNA]</scope>
    <source>
        <strain evidence="3">Tokyo 01</strain>
    </source>
</reference>
<organism evidence="2 3">
    <name type="scientific">Desulfonema ishimotonii</name>
    <dbReference type="NCBI Taxonomy" id="45657"/>
    <lineage>
        <taxon>Bacteria</taxon>
        <taxon>Pseudomonadati</taxon>
        <taxon>Thermodesulfobacteriota</taxon>
        <taxon>Desulfobacteria</taxon>
        <taxon>Desulfobacterales</taxon>
        <taxon>Desulfococcaceae</taxon>
        <taxon>Desulfonema</taxon>
    </lineage>
</organism>
<dbReference type="InterPro" id="IPR029060">
    <property type="entry name" value="PIN-like_dom_sf"/>
</dbReference>
<gene>
    <name evidence="2" type="ORF">DENIS_5189</name>
</gene>
<sequence length="121" mass="13287">MILADTNVWIKHFRESDAEFISQLDIGFVVCHPFIIGELACGNLGNRAEILMLLQALPSSPVVETTEILGFIENNSLMGRGLGYVDIHLLASAIIGNVVLWTYDQRLNDAAIKLGVSYPQS</sequence>
<dbReference type="OrthoDB" id="329172at2"/>
<evidence type="ECO:0000313" key="3">
    <source>
        <dbReference type="Proteomes" id="UP000288096"/>
    </source>
</evidence>
<dbReference type="Pfam" id="PF01850">
    <property type="entry name" value="PIN"/>
    <property type="match status" value="1"/>
</dbReference>
<reference evidence="3" key="1">
    <citation type="submission" date="2017-11" db="EMBL/GenBank/DDBJ databases">
        <authorList>
            <person name="Watanabe M."/>
            <person name="Kojima H."/>
        </authorList>
    </citation>
    <scope>NUCLEOTIDE SEQUENCE [LARGE SCALE GENOMIC DNA]</scope>
    <source>
        <strain evidence="3">Tokyo 01</strain>
    </source>
</reference>
<comment type="caution">
    <text evidence="2">The sequence shown here is derived from an EMBL/GenBank/DDBJ whole genome shotgun (WGS) entry which is preliminary data.</text>
</comment>
<dbReference type="InterPro" id="IPR002716">
    <property type="entry name" value="PIN_dom"/>
</dbReference>
<dbReference type="Gene3D" id="3.40.50.1010">
    <property type="entry name" value="5'-nuclease"/>
    <property type="match status" value="1"/>
</dbReference>